<accession>A0ABU0XA90</accession>
<evidence type="ECO:0000313" key="2">
    <source>
        <dbReference type="Proteomes" id="UP001225605"/>
    </source>
</evidence>
<protein>
    <recommendedName>
        <fullName evidence="3">Excreted virulence factor EspC (Type VII ESX diderm)</fullName>
    </recommendedName>
</protein>
<name>A0ABU0XA90_9PSEU</name>
<evidence type="ECO:0000313" key="1">
    <source>
        <dbReference type="EMBL" id="MDQ2589061.1"/>
    </source>
</evidence>
<reference evidence="1 2" key="1">
    <citation type="submission" date="2017-06" db="EMBL/GenBank/DDBJ databases">
        <title>Cultured bacterium strain Saccharothrix yanglingensis Hhs.015.</title>
        <authorList>
            <person name="Xia Y."/>
        </authorList>
    </citation>
    <scope>NUCLEOTIDE SEQUENCE [LARGE SCALE GENOMIC DNA]</scope>
    <source>
        <strain evidence="1 2">Hhs.015</strain>
    </source>
</reference>
<dbReference type="Proteomes" id="UP001225605">
    <property type="component" value="Unassembled WGS sequence"/>
</dbReference>
<gene>
    <name evidence="1" type="ORF">CKY47_34985</name>
</gene>
<evidence type="ECO:0008006" key="3">
    <source>
        <dbReference type="Google" id="ProtNLM"/>
    </source>
</evidence>
<dbReference type="RefSeq" id="WP_306750739.1">
    <property type="nucleotide sequence ID" value="NZ_NSDM01000028.1"/>
</dbReference>
<organism evidence="1 2">
    <name type="scientific">Saccharothrix yanglingensis</name>
    <dbReference type="NCBI Taxonomy" id="659496"/>
    <lineage>
        <taxon>Bacteria</taxon>
        <taxon>Bacillati</taxon>
        <taxon>Actinomycetota</taxon>
        <taxon>Actinomycetes</taxon>
        <taxon>Pseudonocardiales</taxon>
        <taxon>Pseudonocardiaceae</taxon>
        <taxon>Saccharothrix</taxon>
    </lineage>
</organism>
<keyword evidence="2" id="KW-1185">Reference proteome</keyword>
<comment type="caution">
    <text evidence="1">The sequence shown here is derived from an EMBL/GenBank/DDBJ whole genome shotgun (WGS) entry which is preliminary data.</text>
</comment>
<dbReference type="EMBL" id="NSDM01000028">
    <property type="protein sequence ID" value="MDQ2589061.1"/>
    <property type="molecule type" value="Genomic_DNA"/>
</dbReference>
<sequence>MGAVNDRLTVDTDLLKSGGVYIDRIAQLARSIAGDLEQATEMYRNAGGTSELGEKFDQNYVPMAQQAAGFLVLLEETIGGAGERTVDTARSFADAADEADAVTSKK</sequence>
<proteinExistence type="predicted"/>